<reference evidence="1" key="2">
    <citation type="submission" date="2019-06" db="EMBL/GenBank/DDBJ databases">
        <title>Genomics analysis of Aphanomyces spp. identifies a new class of oomycete effector associated with host adaptation.</title>
        <authorList>
            <person name="Gaulin E."/>
        </authorList>
    </citation>
    <scope>NUCLEOTIDE SEQUENCE</scope>
    <source>
        <strain evidence="1">CBS 578.67</strain>
    </source>
</reference>
<dbReference type="OrthoDB" id="66571at2759"/>
<sequence>MGCVRVFGSSFEIRMLLRRTTSLRRQVSAAPSRRQTLLRTSRLAHSSSNDERNAAGLYGVLQKRWSAFVQSSPAAASVFPASLPTTDATPLYALLKKRWALSTPTIKALHVSTAAHGPSTQDVLAAMERDDMSLVAATRSHETILSALQHVLAQASPSSTHLPAVLQHAVDARVVLPLDVVLACIDRAASSDASLARTLVLAIADDLTPRLPSPSAVSLANACMRVHAMDAAALLFSSLRGRGERLPPDTALLLTCILDLVESGISSRRQRYCGILLDMYLVTPRRDMAPSVLAIYSQRYRHIRPPAALLNRLGRDFVRTRQDATPLLDYAIATRAPLESSVVLGWLQATSTDDAGAVEAAVSRVRQYIDAMPATPTQRLVCGAMRLCLQSHRIPLAVALHAAYPIQWDDDNDDATHPMDAALPWLLAAMPTDPLAAANLAAFYLHAKPTIEATLAMRDVDKSNGMPPAILVRKWGHALAAHGHFGGLLELLGQLPHGSDLSSTPAMELWKLYFTKAPSATVVAALDLFASVDQPSVDATAAALAAALDIHAFDTAIALAANVDRTALPPALAAVLSALAAPTTDAAARIRLVDYFVRQDVTQTSAVFETLVAAKVDVTDIQLRQMLHHVVRTHDMVAAHAMLAFAQATSTPLTSDVFTRCFAEHQRSKQDPAAFVSLFMDLSTFGLVEDNTIVYQAAIRGCIAVKNFNLAWKIATRAESRGIFVEHHLLEKLDKMSS</sequence>
<dbReference type="AlphaFoldDB" id="A0A485KXN5"/>
<gene>
    <name evidence="2" type="primary">Aste57867_13259</name>
    <name evidence="1" type="ORF">As57867_013210</name>
    <name evidence="2" type="ORF">ASTE57867_13259</name>
</gene>
<dbReference type="EMBL" id="CAADRA010005462">
    <property type="protein sequence ID" value="VFT90099.1"/>
    <property type="molecule type" value="Genomic_DNA"/>
</dbReference>
<proteinExistence type="predicted"/>
<organism evidence="2 3">
    <name type="scientific">Aphanomyces stellatus</name>
    <dbReference type="NCBI Taxonomy" id="120398"/>
    <lineage>
        <taxon>Eukaryota</taxon>
        <taxon>Sar</taxon>
        <taxon>Stramenopiles</taxon>
        <taxon>Oomycota</taxon>
        <taxon>Saprolegniomycetes</taxon>
        <taxon>Saprolegniales</taxon>
        <taxon>Verrucalvaceae</taxon>
        <taxon>Aphanomyces</taxon>
    </lineage>
</organism>
<dbReference type="EMBL" id="VJMH01005441">
    <property type="protein sequence ID" value="KAF0695952.1"/>
    <property type="molecule type" value="Genomic_DNA"/>
</dbReference>
<dbReference type="Proteomes" id="UP000332933">
    <property type="component" value="Unassembled WGS sequence"/>
</dbReference>
<protein>
    <submittedName>
        <fullName evidence="2">Aste57867_13259 protein</fullName>
    </submittedName>
</protein>
<evidence type="ECO:0000313" key="1">
    <source>
        <dbReference type="EMBL" id="KAF0695952.1"/>
    </source>
</evidence>
<keyword evidence="3" id="KW-1185">Reference proteome</keyword>
<evidence type="ECO:0000313" key="2">
    <source>
        <dbReference type="EMBL" id="VFT90099.1"/>
    </source>
</evidence>
<accession>A0A485KXN5</accession>
<evidence type="ECO:0000313" key="3">
    <source>
        <dbReference type="Proteomes" id="UP000332933"/>
    </source>
</evidence>
<reference evidence="2 3" key="1">
    <citation type="submission" date="2019-03" db="EMBL/GenBank/DDBJ databases">
        <authorList>
            <person name="Gaulin E."/>
            <person name="Dumas B."/>
        </authorList>
    </citation>
    <scope>NUCLEOTIDE SEQUENCE [LARGE SCALE GENOMIC DNA]</scope>
    <source>
        <strain evidence="2">CBS 568.67</strain>
    </source>
</reference>
<name>A0A485KXN5_9STRA</name>